<accession>A0A9J6PGG8</accession>
<dbReference type="SUPFAM" id="SSF103481">
    <property type="entry name" value="Multidrug resistance efflux transporter EmrE"/>
    <property type="match status" value="2"/>
</dbReference>
<feature type="transmembrane region" description="Helical" evidence="1">
    <location>
        <begin position="152"/>
        <end position="171"/>
    </location>
</feature>
<feature type="transmembrane region" description="Helical" evidence="1">
    <location>
        <begin position="265"/>
        <end position="284"/>
    </location>
</feature>
<keyword evidence="1" id="KW-0812">Transmembrane</keyword>
<feature type="transmembrane region" description="Helical" evidence="1">
    <location>
        <begin position="240"/>
        <end position="259"/>
    </location>
</feature>
<feature type="transmembrane region" description="Helical" evidence="1">
    <location>
        <begin position="75"/>
        <end position="94"/>
    </location>
</feature>
<evidence type="ECO:0000259" key="2">
    <source>
        <dbReference type="Pfam" id="PF00892"/>
    </source>
</evidence>
<dbReference type="InterPro" id="IPR037185">
    <property type="entry name" value="EmrE-like"/>
</dbReference>
<proteinExistence type="predicted"/>
<feature type="transmembrane region" description="Helical" evidence="1">
    <location>
        <begin position="126"/>
        <end position="146"/>
    </location>
</feature>
<dbReference type="GO" id="GO:0016020">
    <property type="term" value="C:membrane"/>
    <property type="evidence" value="ECO:0007669"/>
    <property type="project" value="InterPro"/>
</dbReference>
<dbReference type="InterPro" id="IPR000620">
    <property type="entry name" value="EamA_dom"/>
</dbReference>
<keyword evidence="1" id="KW-1133">Transmembrane helix</keyword>
<protein>
    <submittedName>
        <fullName evidence="3">DMT family transporter</fullName>
    </submittedName>
</protein>
<dbReference type="PANTHER" id="PTHR22911">
    <property type="entry name" value="ACYL-MALONYL CONDENSING ENZYME-RELATED"/>
    <property type="match status" value="1"/>
</dbReference>
<reference evidence="3" key="1">
    <citation type="submission" date="2022-06" db="EMBL/GenBank/DDBJ databases">
        <title>Isolation and Genomics of Futiania mangrovii gen. nov., sp. nov., a Rare and Metabolically-versatile member in the Class Alphaproteobacteria.</title>
        <authorList>
            <person name="Liu L."/>
            <person name="Huang W.-C."/>
            <person name="Pan J."/>
            <person name="Li J."/>
            <person name="Huang Y."/>
            <person name="Du H."/>
            <person name="Liu Y."/>
            <person name="Li M."/>
        </authorList>
    </citation>
    <scope>NUCLEOTIDE SEQUENCE</scope>
    <source>
        <strain evidence="3">FT118</strain>
    </source>
</reference>
<dbReference type="RefSeq" id="WP_269332862.1">
    <property type="nucleotide sequence ID" value="NZ_JAMZFT010000002.1"/>
</dbReference>
<dbReference type="Pfam" id="PF00892">
    <property type="entry name" value="EamA"/>
    <property type="match status" value="2"/>
</dbReference>
<feature type="transmembrane region" description="Helical" evidence="1">
    <location>
        <begin position="44"/>
        <end position="63"/>
    </location>
</feature>
<sequence length="293" mass="29896">MSTPANLALKGLAITMAGVAVLSLDAPLVRLIEADAWTVVAWRSLLMAAGFAVLALAAAPGGFLRDLRTMGRWDVLAAAAFGASNVFFVASAKLIPVANLLLIIATVPLAAAAFSWVLLGERLRLGTGLAIGVALCGIGVLVAGELTLGDSLAGHGLALASTLCSGLFFTLLRRGRARGSGPILALGALAAGLLVLPVAWVPALPAESVPYALLLGLGVMPVAFTLIAQGPRYLPATDAAFLMLLETVLGPIWAWILLTEVPSDRVLLGGLIVVLAVAGHVLSLRLRGAQPAS</sequence>
<evidence type="ECO:0000313" key="3">
    <source>
        <dbReference type="EMBL" id="MCP1336920.1"/>
    </source>
</evidence>
<evidence type="ECO:0000256" key="1">
    <source>
        <dbReference type="SAM" id="Phobius"/>
    </source>
</evidence>
<comment type="caution">
    <text evidence="3">The sequence shown here is derived from an EMBL/GenBank/DDBJ whole genome shotgun (WGS) entry which is preliminary data.</text>
</comment>
<feature type="transmembrane region" description="Helical" evidence="1">
    <location>
        <begin position="209"/>
        <end position="228"/>
    </location>
</feature>
<feature type="transmembrane region" description="Helical" evidence="1">
    <location>
        <begin position="100"/>
        <end position="119"/>
    </location>
</feature>
<feature type="transmembrane region" description="Helical" evidence="1">
    <location>
        <begin position="7"/>
        <end position="24"/>
    </location>
</feature>
<keyword evidence="4" id="KW-1185">Reference proteome</keyword>
<dbReference type="PANTHER" id="PTHR22911:SF135">
    <property type="entry name" value="BLR4310 PROTEIN"/>
    <property type="match status" value="1"/>
</dbReference>
<feature type="domain" description="EamA" evidence="2">
    <location>
        <begin position="11"/>
        <end position="142"/>
    </location>
</feature>
<feature type="domain" description="EamA" evidence="2">
    <location>
        <begin position="154"/>
        <end position="278"/>
    </location>
</feature>
<organism evidence="3 4">
    <name type="scientific">Futiania mangrovi</name>
    <dbReference type="NCBI Taxonomy" id="2959716"/>
    <lineage>
        <taxon>Bacteria</taxon>
        <taxon>Pseudomonadati</taxon>
        <taxon>Pseudomonadota</taxon>
        <taxon>Alphaproteobacteria</taxon>
        <taxon>Futianiales</taxon>
        <taxon>Futianiaceae</taxon>
        <taxon>Futiania</taxon>
    </lineage>
</organism>
<dbReference type="EMBL" id="JAMZFT010000002">
    <property type="protein sequence ID" value="MCP1336920.1"/>
    <property type="molecule type" value="Genomic_DNA"/>
</dbReference>
<name>A0A9J6PGG8_9PROT</name>
<dbReference type="Proteomes" id="UP001055804">
    <property type="component" value="Unassembled WGS sequence"/>
</dbReference>
<gene>
    <name evidence="3" type="ORF">NJQ99_10910</name>
</gene>
<feature type="transmembrane region" description="Helical" evidence="1">
    <location>
        <begin position="183"/>
        <end position="203"/>
    </location>
</feature>
<dbReference type="AlphaFoldDB" id="A0A9J6PGG8"/>
<evidence type="ECO:0000313" key="4">
    <source>
        <dbReference type="Proteomes" id="UP001055804"/>
    </source>
</evidence>
<keyword evidence="1" id="KW-0472">Membrane</keyword>